<evidence type="ECO:0000256" key="1">
    <source>
        <dbReference type="ARBA" id="ARBA00001933"/>
    </source>
</evidence>
<dbReference type="InterPro" id="IPR015422">
    <property type="entry name" value="PyrdxlP-dep_Trfase_small"/>
</dbReference>
<dbReference type="AlphaFoldDB" id="A0A3D9IU73"/>
<accession>A0A3D9IU73</accession>
<evidence type="ECO:0000313" key="4">
    <source>
        <dbReference type="EMBL" id="RED65059.1"/>
    </source>
</evidence>
<dbReference type="PANTHER" id="PTHR43713">
    <property type="entry name" value="GLUTAMATE-1-SEMIALDEHYDE 2,1-AMINOMUTASE"/>
    <property type="match status" value="1"/>
</dbReference>
<comment type="cofactor">
    <cofactor evidence="1">
        <name>pyridoxal 5'-phosphate</name>
        <dbReference type="ChEBI" id="CHEBI:597326"/>
    </cofactor>
</comment>
<dbReference type="Proteomes" id="UP000256869">
    <property type="component" value="Unassembled WGS sequence"/>
</dbReference>
<evidence type="ECO:0000256" key="3">
    <source>
        <dbReference type="RuleBase" id="RU003560"/>
    </source>
</evidence>
<dbReference type="EMBL" id="QRDY01000002">
    <property type="protein sequence ID" value="RED65059.1"/>
    <property type="molecule type" value="Genomic_DNA"/>
</dbReference>
<evidence type="ECO:0000313" key="5">
    <source>
        <dbReference type="Proteomes" id="UP000256869"/>
    </source>
</evidence>
<comment type="similarity">
    <text evidence="3">Belongs to the class-III pyridoxal-phosphate-dependent aminotransferase family.</text>
</comment>
<keyword evidence="5" id="KW-1185">Reference proteome</keyword>
<comment type="caution">
    <text evidence="4">The sequence shown here is derived from an EMBL/GenBank/DDBJ whole genome shotgun (WGS) entry which is preliminary data.</text>
</comment>
<reference evidence="4 5" key="1">
    <citation type="submission" date="2018-07" db="EMBL/GenBank/DDBJ databases">
        <title>Genomic Encyclopedia of Type Strains, Phase III (KMG-III): the genomes of soil and plant-associated and newly described type strains.</title>
        <authorList>
            <person name="Whitman W."/>
        </authorList>
    </citation>
    <scope>NUCLEOTIDE SEQUENCE [LARGE SCALE GENOMIC DNA]</scope>
    <source>
        <strain evidence="4 5">CECT 8236</strain>
    </source>
</reference>
<sequence length="435" mass="48455">MKKVIDMSTRYARSEELLERALNTIPLGSQTFSKSKTQYPLEVSPYFIERGAGSHVWDADGNEYIDFVNSLGAVTLGYRDNAVDAAVRSQMDNGVSFSLPHKLEMLVAEKMVELIPCAEMVRFGKNGSDATSGAIRLARAYTGKERVAVCGYHGWQDWYIGSTARHLGVPRAVRELTHAFAYNRLDTLEKLFTEYPGQFAAVILEPMSMVAPESGFLEGVRDLCGQNGALLVFDETITGFRFHLGGAQKLYGITPDLATFGKGMANGYPISAVVGKREIMKGMEDIFFSFTFGGETLSLAAALATMQRMETEPVLETLFVQGTKVMDGIRERIRKHGLERVLSVAGSPAWSFLVIQDTPEYSSWTTKTFYLQEMLERGILTVGSHNMSYSHSDQDVARLLIAYDEILDQLSSALIERNLESKLRCRPLEPLFKLR</sequence>
<dbReference type="Pfam" id="PF00202">
    <property type="entry name" value="Aminotran_3"/>
    <property type="match status" value="1"/>
</dbReference>
<proteinExistence type="inferred from homology"/>
<dbReference type="GO" id="GO:0008483">
    <property type="term" value="F:transaminase activity"/>
    <property type="evidence" value="ECO:0007669"/>
    <property type="project" value="InterPro"/>
</dbReference>
<dbReference type="InterPro" id="IPR015421">
    <property type="entry name" value="PyrdxlP-dep_Trfase_major"/>
</dbReference>
<dbReference type="GO" id="GO:0030170">
    <property type="term" value="F:pyridoxal phosphate binding"/>
    <property type="evidence" value="ECO:0007669"/>
    <property type="project" value="InterPro"/>
</dbReference>
<dbReference type="Gene3D" id="3.40.640.10">
    <property type="entry name" value="Type I PLP-dependent aspartate aminotransferase-like (Major domain)"/>
    <property type="match status" value="1"/>
</dbReference>
<organism evidence="4 5">
    <name type="scientific">Cohnella lupini</name>
    <dbReference type="NCBI Taxonomy" id="1294267"/>
    <lineage>
        <taxon>Bacteria</taxon>
        <taxon>Bacillati</taxon>
        <taxon>Bacillota</taxon>
        <taxon>Bacilli</taxon>
        <taxon>Bacillales</taxon>
        <taxon>Paenibacillaceae</taxon>
        <taxon>Cohnella</taxon>
    </lineage>
</organism>
<keyword evidence="2 3" id="KW-0663">Pyridoxal phosphate</keyword>
<gene>
    <name evidence="4" type="ORF">DFP95_102481</name>
</gene>
<evidence type="ECO:0000256" key="2">
    <source>
        <dbReference type="ARBA" id="ARBA00022898"/>
    </source>
</evidence>
<dbReference type="PANTHER" id="PTHR43713:SF3">
    <property type="entry name" value="GLUTAMATE-1-SEMIALDEHYDE 2,1-AMINOMUTASE 1, CHLOROPLASTIC-RELATED"/>
    <property type="match status" value="1"/>
</dbReference>
<dbReference type="SUPFAM" id="SSF53383">
    <property type="entry name" value="PLP-dependent transferases"/>
    <property type="match status" value="1"/>
</dbReference>
<name>A0A3D9IU73_9BACL</name>
<dbReference type="InterPro" id="IPR015424">
    <property type="entry name" value="PyrdxlP-dep_Trfase"/>
</dbReference>
<dbReference type="InterPro" id="IPR005814">
    <property type="entry name" value="Aminotrans_3"/>
</dbReference>
<dbReference type="Gene3D" id="3.90.1150.10">
    <property type="entry name" value="Aspartate Aminotransferase, domain 1"/>
    <property type="match status" value="1"/>
</dbReference>
<protein>
    <submittedName>
        <fullName evidence="4">Glutamate-1-semialdehyde 2,1-aminomutase</fullName>
    </submittedName>
</protein>
<dbReference type="CDD" id="cd00610">
    <property type="entry name" value="OAT_like"/>
    <property type="match status" value="1"/>
</dbReference>